<protein>
    <recommendedName>
        <fullName evidence="4">Lipoprotein</fullName>
    </recommendedName>
</protein>
<name>A0A1Y0L0H3_9MOLU</name>
<gene>
    <name evidence="2" type="ORF">SCLAR_v1c03770</name>
</gene>
<dbReference type="OrthoDB" id="394582at2"/>
<feature type="chain" id="PRO_5012282038" description="Lipoprotein" evidence="1">
    <location>
        <begin position="19"/>
        <end position="728"/>
    </location>
</feature>
<sequence length="728" mass="80242">MKKLITLLSGLTITASSASVAVACTNYDHKVDGNSILVQFLQSMDGVAQIDASDVLWELINQSGPANRESFLIQLLNLINVSILSNSEQNFGETGSILDDASSFINTGLGDALINKWKSVSAAVDLQIQREKDSYQRANGKNWLSKWKQMLVDKYSVYQKDTGDMDLDFLEAKYKANILMTDASNSATKGILDVLLNTDSFGVTWVTSTTVASKFNALKSVVGDDAKFQQVFDADKLAIQQIENAQEADATKWAKKIDYTVEEAKAVISGLADASTLEHDVPEDTNVWSANGSASRAGMLSNSQLFFLNKYYETKAPLAISEVVIAFSDNQKFDDGITPEDFNGDNEVDSKATNRLLPNLLDDNLWNAALVKNDVFTTYQSKASVKTYDSLLTLTNSNYSNTLKSVVYDYVLKGNGASDEPIQPDVASDNQLSKIVTDLNRSSDKKLYAQFGSDGNKLVYIDTDGIHVVRIEGWDYFKDAESNAERANTLTELQSFNKFHNLKDSEKIEGLFSGTGRPQMELLNTAISNKYLQYLVNTSLLKGLTSSPVNYDIMSEVKSWATISNSSDSETYWITTVLEYFENISNISPEGSDSSNNDIIKTFVGKFLVFGSSNAANQTANDIAESMENWAIDKISTAQQTIQIASSVKFVEMFKNWRKSIESNTAAEYPKGLIDGDKFGDSTLAESVKEIWLVTTDPPSTSGESSSNLKVLDVYYLFNTMTEKGTDL</sequence>
<dbReference type="AlphaFoldDB" id="A0A1Y0L0H3"/>
<dbReference type="InterPro" id="IPR054816">
    <property type="entry name" value="Lipoprotein_mollicutes-type_CS"/>
</dbReference>
<evidence type="ECO:0000313" key="3">
    <source>
        <dbReference type="Proteomes" id="UP000231179"/>
    </source>
</evidence>
<dbReference type="NCBIfam" id="NF038029">
    <property type="entry name" value="LP_plasma"/>
    <property type="match status" value="1"/>
</dbReference>
<organism evidence="2 3">
    <name type="scientific">Spiroplasma clarkii</name>
    <dbReference type="NCBI Taxonomy" id="2139"/>
    <lineage>
        <taxon>Bacteria</taxon>
        <taxon>Bacillati</taxon>
        <taxon>Mycoplasmatota</taxon>
        <taxon>Mollicutes</taxon>
        <taxon>Entomoplasmatales</taxon>
        <taxon>Spiroplasmataceae</taxon>
        <taxon>Spiroplasma</taxon>
    </lineage>
</organism>
<keyword evidence="3" id="KW-1185">Reference proteome</keyword>
<evidence type="ECO:0000313" key="2">
    <source>
        <dbReference type="EMBL" id="ATX70707.1"/>
    </source>
</evidence>
<proteinExistence type="predicted"/>
<dbReference type="PROSITE" id="PS51257">
    <property type="entry name" value="PROKAR_LIPOPROTEIN"/>
    <property type="match status" value="1"/>
</dbReference>
<dbReference type="NCBIfam" id="NF045726">
    <property type="entry name" value="XXplasma_LP"/>
    <property type="match status" value="1"/>
</dbReference>
<evidence type="ECO:0000256" key="1">
    <source>
        <dbReference type="SAM" id="SignalP"/>
    </source>
</evidence>
<accession>A0A1Y0L0H3</accession>
<dbReference type="Proteomes" id="UP000231179">
    <property type="component" value="Chromosome"/>
</dbReference>
<reference evidence="2 3" key="1">
    <citation type="submission" date="2017-11" db="EMBL/GenBank/DDBJ databases">
        <title>Complete genome sequence of Spiroplasma clarkii CN-5 (DSM 19994).</title>
        <authorList>
            <person name="Tsai Y.-M."/>
            <person name="Chang A."/>
            <person name="Lo W.-S."/>
            <person name="Kuo C.-H."/>
        </authorList>
    </citation>
    <scope>NUCLEOTIDE SEQUENCE [LARGE SCALE GENOMIC DNA]</scope>
    <source>
        <strain evidence="2 3">CN-5</strain>
    </source>
</reference>
<keyword evidence="1" id="KW-0732">Signal</keyword>
<dbReference type="KEGG" id="scla:SCLARK_00599"/>
<evidence type="ECO:0008006" key="4">
    <source>
        <dbReference type="Google" id="ProtNLM"/>
    </source>
</evidence>
<feature type="signal peptide" evidence="1">
    <location>
        <begin position="1"/>
        <end position="18"/>
    </location>
</feature>
<dbReference type="RefSeq" id="WP_100254267.1">
    <property type="nucleotide sequence ID" value="NZ_CP015819.1"/>
</dbReference>
<dbReference type="EMBL" id="CP024870">
    <property type="protein sequence ID" value="ATX70707.1"/>
    <property type="molecule type" value="Genomic_DNA"/>
</dbReference>